<evidence type="ECO:0000313" key="3">
    <source>
        <dbReference type="EMBL" id="XBH20720.1"/>
    </source>
</evidence>
<organism evidence="3">
    <name type="scientific">Jonesiaceae bacterium BS-20</name>
    <dbReference type="NCBI Taxonomy" id="3120821"/>
    <lineage>
        <taxon>Bacteria</taxon>
        <taxon>Bacillati</taxon>
        <taxon>Actinomycetota</taxon>
        <taxon>Actinomycetes</taxon>
        <taxon>Micrococcales</taxon>
        <taxon>Jonesiaceae</taxon>
    </lineage>
</organism>
<reference evidence="3" key="1">
    <citation type="submission" date="2024-02" db="EMBL/GenBank/DDBJ databases">
        <title>Tomenella chthoni gen. nov. sp. nov., a member of the family Jonesiaceae isolated from bat guano.</title>
        <authorList>
            <person name="Miller S.L."/>
            <person name="King J."/>
            <person name="Sankaranarayanan K."/>
            <person name="Lawson P.A."/>
        </authorList>
    </citation>
    <scope>NUCLEOTIDE SEQUENCE</scope>
    <source>
        <strain evidence="3">BS-20</strain>
    </source>
</reference>
<evidence type="ECO:0000256" key="1">
    <source>
        <dbReference type="SAM" id="MobiDB-lite"/>
    </source>
</evidence>
<sequence length="76" mass="7488">MVAIATSSVTTGTTQSKAAVTAQAPTAPRPVIVRRFSPSSIAAVVASFAAVTGLLIGTGIIFAEVITKVLGGFAGL</sequence>
<dbReference type="AlphaFoldDB" id="A0AAU7DUH5"/>
<dbReference type="EMBL" id="CP146203">
    <property type="protein sequence ID" value="XBH20720.1"/>
    <property type="molecule type" value="Genomic_DNA"/>
</dbReference>
<feature type="region of interest" description="Disordered" evidence="1">
    <location>
        <begin position="1"/>
        <end position="21"/>
    </location>
</feature>
<name>A0AAU7DUH5_9MICO</name>
<feature type="transmembrane region" description="Helical" evidence="2">
    <location>
        <begin position="42"/>
        <end position="63"/>
    </location>
</feature>
<keyword evidence="2" id="KW-0812">Transmembrane</keyword>
<feature type="compositionally biased region" description="Polar residues" evidence="1">
    <location>
        <begin position="1"/>
        <end position="18"/>
    </location>
</feature>
<keyword evidence="2" id="KW-1133">Transmembrane helix</keyword>
<evidence type="ECO:0000256" key="2">
    <source>
        <dbReference type="SAM" id="Phobius"/>
    </source>
</evidence>
<keyword evidence="2" id="KW-0472">Membrane</keyword>
<gene>
    <name evidence="3" type="ORF">V5R04_10830</name>
</gene>
<accession>A0AAU7DUH5</accession>
<proteinExistence type="predicted"/>
<protein>
    <submittedName>
        <fullName evidence="3">Uncharacterized protein</fullName>
    </submittedName>
</protein>